<accession>A0A1M6UKP5</accession>
<protein>
    <submittedName>
        <fullName evidence="2">Uncharacterized protein</fullName>
    </submittedName>
</protein>
<dbReference type="EMBL" id="FNTI01000001">
    <property type="protein sequence ID" value="SEC49218.1"/>
    <property type="molecule type" value="Genomic_DNA"/>
</dbReference>
<dbReference type="AlphaFoldDB" id="A0A1M6UKP5"/>
<evidence type="ECO:0000256" key="1">
    <source>
        <dbReference type="SAM" id="MobiDB-lite"/>
    </source>
</evidence>
<evidence type="ECO:0000313" key="2">
    <source>
        <dbReference type="EMBL" id="SEC49218.1"/>
    </source>
</evidence>
<evidence type="ECO:0000313" key="3">
    <source>
        <dbReference type="Proteomes" id="UP000183208"/>
    </source>
</evidence>
<name>A0A1M6UKP5_9BRAD</name>
<proteinExistence type="predicted"/>
<reference evidence="2 3" key="1">
    <citation type="submission" date="2016-10" db="EMBL/GenBank/DDBJ databases">
        <authorList>
            <person name="de Groot N.N."/>
        </authorList>
    </citation>
    <scope>NUCLEOTIDE SEQUENCE [LARGE SCALE GENOMIC DNA]</scope>
    <source>
        <strain evidence="2 3">GAS522</strain>
    </source>
</reference>
<sequence length="52" mass="5481">MLEADSVHSTPPENTSALPPRNPPVGAAPGGLYLPTDVTPETLFQAIGRLRK</sequence>
<feature type="compositionally biased region" description="Polar residues" evidence="1">
    <location>
        <begin position="7"/>
        <end position="17"/>
    </location>
</feature>
<organism evidence="2 3">
    <name type="scientific">Bradyrhizobium lablabi</name>
    <dbReference type="NCBI Taxonomy" id="722472"/>
    <lineage>
        <taxon>Bacteria</taxon>
        <taxon>Pseudomonadati</taxon>
        <taxon>Pseudomonadota</taxon>
        <taxon>Alphaproteobacteria</taxon>
        <taxon>Hyphomicrobiales</taxon>
        <taxon>Nitrobacteraceae</taxon>
        <taxon>Bradyrhizobium</taxon>
    </lineage>
</organism>
<feature type="region of interest" description="Disordered" evidence="1">
    <location>
        <begin position="1"/>
        <end position="36"/>
    </location>
</feature>
<gene>
    <name evidence="2" type="ORF">SAMN05444171_1544</name>
</gene>
<dbReference type="Proteomes" id="UP000183208">
    <property type="component" value="Unassembled WGS sequence"/>
</dbReference>